<dbReference type="Pfam" id="PF07510">
    <property type="entry name" value="GmrSD_C"/>
    <property type="match status" value="1"/>
</dbReference>
<feature type="domain" description="GmrSD restriction endonucleases N-terminal" evidence="1">
    <location>
        <begin position="18"/>
        <end position="233"/>
    </location>
</feature>
<accession>A0A1G8B9S0</accession>
<keyword evidence="4" id="KW-1185">Reference proteome</keyword>
<dbReference type="InterPro" id="IPR004919">
    <property type="entry name" value="GmrSD_N"/>
</dbReference>
<evidence type="ECO:0000259" key="1">
    <source>
        <dbReference type="Pfam" id="PF03235"/>
    </source>
</evidence>
<dbReference type="PANTHER" id="PTHR35149">
    <property type="entry name" value="SLL5132 PROTEIN"/>
    <property type="match status" value="1"/>
</dbReference>
<feature type="domain" description="GmrSD restriction endonucleases C-terminal" evidence="2">
    <location>
        <begin position="513"/>
        <end position="550"/>
    </location>
</feature>
<evidence type="ECO:0000313" key="3">
    <source>
        <dbReference type="EMBL" id="SDH29935.1"/>
    </source>
</evidence>
<evidence type="ECO:0000259" key="2">
    <source>
        <dbReference type="Pfam" id="PF07510"/>
    </source>
</evidence>
<gene>
    <name evidence="3" type="ORF">SAMN04489796_102205</name>
</gene>
<dbReference type="RefSeq" id="WP_092467084.1">
    <property type="nucleotide sequence ID" value="NZ_FNCZ01000002.1"/>
</dbReference>
<dbReference type="Pfam" id="PF03235">
    <property type="entry name" value="GmrSD_N"/>
    <property type="match status" value="1"/>
</dbReference>
<dbReference type="OrthoDB" id="9798761at2"/>
<dbReference type="InterPro" id="IPR011089">
    <property type="entry name" value="GmrSD_C"/>
</dbReference>
<dbReference type="AlphaFoldDB" id="A0A1G8B9S0"/>
<proteinExistence type="predicted"/>
<sequence>MSNILKPKTVNALLGVNFFIPYYQRGYRWTDLQVTQLLGDIWEYARANESNSKDSGYFYCLQPVVVKPKDWQSQGVNYSGYELIDGQQRVTTIYILLKYLMQEFLKVDSLKEDYLEELFTLEYETREGSREFLNNIKEDFSNVDYYYIYNAYNTIKEWFEDATRAMNRRDKDLFLNTLLGTENDTSSVQVIWYQVERENEKVKDDENSKQLFNRLNLGKIPLTNAELIKALFLASDKFLEEGKEEAIKKKIIISQLWDVMEQKLNHKPFWSFITNESAENYQTKIEYLFDIIAGKNKTEKDYYFTFLHFLNLADDDYKMWEIWRKIEHYFNVLSEWFKNKNKYHKIGYLISIGNASTVKVLLEEAIISTKNVFNNYVNTEIKKSIDFIIEDLIYKKGEQLQKINKLLLLFNVETTRKLDNDIVFYPFELHKREKWSVEHIQAQNSEDFNPNKKKPWLEWLELHIPYLENLQINNQNDALAATINKVKKVNEENITWEKFEVLFDEVLSHFVIDKENQTDTTHAIANLALLTGTDNSALNNAVFQVKRERIIKLDKVGSYIPICTKRLFLRYYNSNGVINDNQFWTALDRQEYCAELLSTLKPYLNTENKAFLKNLKKNDND</sequence>
<protein>
    <recommendedName>
        <fullName evidence="5">DUF262 domain-containing protein</fullName>
    </recommendedName>
</protein>
<name>A0A1G8B9S0_9FLAO</name>
<organism evidence="3 4">
    <name type="scientific">Winogradskyella thalassocola</name>
    <dbReference type="NCBI Taxonomy" id="262004"/>
    <lineage>
        <taxon>Bacteria</taxon>
        <taxon>Pseudomonadati</taxon>
        <taxon>Bacteroidota</taxon>
        <taxon>Flavobacteriia</taxon>
        <taxon>Flavobacteriales</taxon>
        <taxon>Flavobacteriaceae</taxon>
        <taxon>Winogradskyella</taxon>
    </lineage>
</organism>
<dbReference type="PANTHER" id="PTHR35149:SF1">
    <property type="entry name" value="DUF5655 DOMAIN-CONTAINING PROTEIN"/>
    <property type="match status" value="1"/>
</dbReference>
<dbReference type="EMBL" id="FNCZ01000002">
    <property type="protein sequence ID" value="SDH29935.1"/>
    <property type="molecule type" value="Genomic_DNA"/>
</dbReference>
<reference evidence="4" key="1">
    <citation type="submission" date="2016-10" db="EMBL/GenBank/DDBJ databases">
        <authorList>
            <person name="Varghese N."/>
            <person name="Submissions S."/>
        </authorList>
    </citation>
    <scope>NUCLEOTIDE SEQUENCE [LARGE SCALE GENOMIC DNA]</scope>
    <source>
        <strain evidence="4">DSM 15363</strain>
    </source>
</reference>
<evidence type="ECO:0008006" key="5">
    <source>
        <dbReference type="Google" id="ProtNLM"/>
    </source>
</evidence>
<dbReference type="STRING" id="262004.SAMN04489796_102205"/>
<dbReference type="Proteomes" id="UP000199492">
    <property type="component" value="Unassembled WGS sequence"/>
</dbReference>
<evidence type="ECO:0000313" key="4">
    <source>
        <dbReference type="Proteomes" id="UP000199492"/>
    </source>
</evidence>